<dbReference type="PANTHER" id="PTHR16461:SF5">
    <property type="entry name" value="TOLL-INTERACTING PROTEIN"/>
    <property type="match status" value="1"/>
</dbReference>
<dbReference type="GO" id="GO:0006511">
    <property type="term" value="P:ubiquitin-dependent protein catabolic process"/>
    <property type="evidence" value="ECO:0007669"/>
    <property type="project" value="TreeGrafter"/>
</dbReference>
<evidence type="ECO:0000313" key="3">
    <source>
        <dbReference type="Ensembl" id="ENSUMAP00000007789"/>
    </source>
</evidence>
<name>A0A452TI44_URSMA</name>
<feature type="region of interest" description="Disordered" evidence="1">
    <location>
        <begin position="1"/>
        <end position="35"/>
    </location>
</feature>
<feature type="region of interest" description="Disordered" evidence="1">
    <location>
        <begin position="217"/>
        <end position="260"/>
    </location>
</feature>
<dbReference type="GO" id="GO:0005737">
    <property type="term" value="C:cytoplasm"/>
    <property type="evidence" value="ECO:0007669"/>
    <property type="project" value="TreeGrafter"/>
</dbReference>
<dbReference type="PANTHER" id="PTHR16461">
    <property type="entry name" value="TOLL-INTERACTING PROTEIN"/>
    <property type="match status" value="1"/>
</dbReference>
<dbReference type="SUPFAM" id="SSF49562">
    <property type="entry name" value="C2 domain (Calcium/lipid-binding domain, CaLB)"/>
    <property type="match status" value="1"/>
</dbReference>
<feature type="compositionally biased region" description="Polar residues" evidence="1">
    <location>
        <begin position="20"/>
        <end position="29"/>
    </location>
</feature>
<reference evidence="3" key="1">
    <citation type="submission" date="2019-03" db="UniProtKB">
        <authorList>
            <consortium name="Ensembl"/>
        </authorList>
    </citation>
    <scope>IDENTIFICATION</scope>
</reference>
<dbReference type="AlphaFoldDB" id="A0A452TI44"/>
<dbReference type="GO" id="GO:0031624">
    <property type="term" value="F:ubiquitin conjugating enzyme binding"/>
    <property type="evidence" value="ECO:0007669"/>
    <property type="project" value="TreeGrafter"/>
</dbReference>
<dbReference type="Pfam" id="PF00168">
    <property type="entry name" value="C2"/>
    <property type="match status" value="1"/>
</dbReference>
<evidence type="ECO:0000256" key="1">
    <source>
        <dbReference type="SAM" id="MobiDB-lite"/>
    </source>
</evidence>
<protein>
    <recommendedName>
        <fullName evidence="2">C2 domain-containing protein</fullName>
    </recommendedName>
</protein>
<organism evidence="3">
    <name type="scientific">Ursus maritimus</name>
    <name type="common">Polar bear</name>
    <name type="synonym">Thalarctos maritimus</name>
    <dbReference type="NCBI Taxonomy" id="29073"/>
    <lineage>
        <taxon>Eukaryota</taxon>
        <taxon>Metazoa</taxon>
        <taxon>Chordata</taxon>
        <taxon>Craniata</taxon>
        <taxon>Vertebrata</taxon>
        <taxon>Euteleostomi</taxon>
        <taxon>Mammalia</taxon>
        <taxon>Eutheria</taxon>
        <taxon>Laurasiatheria</taxon>
        <taxon>Carnivora</taxon>
        <taxon>Caniformia</taxon>
        <taxon>Ursidae</taxon>
        <taxon>Ursus</taxon>
    </lineage>
</organism>
<dbReference type="InterPro" id="IPR000008">
    <property type="entry name" value="C2_dom"/>
</dbReference>
<dbReference type="Gene3D" id="2.60.40.150">
    <property type="entry name" value="C2 domain"/>
    <property type="match status" value="1"/>
</dbReference>
<dbReference type="InterPro" id="IPR035892">
    <property type="entry name" value="C2_domain_sf"/>
</dbReference>
<sequence length="296" mass="32428">MCSPRRCTSASSRRTSSASHPQPRSSRCSWTHRRPSSCSREGFFLGQVGVGPPGVCWGKGAAPRASWCVGCGCFHLLCGQAKLAKNYGMTRMDPYCRLRLGYAVYETPTAHNGAKNPRWNKVIQCTVPPGVDSFYLEIFDEVRGPPTRHGPRGCRPRGRTTTTAALPLRLSGSCRRAQTQSMSLLHDRCPVLVSPAAVKSTQSHAHPLISYIRKQHHQEQGQRALSGDSVDCTPFPRPQTYPQTKGTTEAGSHNQAGCKVGPTPRWMEWGSWGSCQPPKCPWECQLGDTGPLSLVL</sequence>
<dbReference type="GeneTree" id="ENSGT00390000013104"/>
<feature type="compositionally biased region" description="Polar residues" evidence="1">
    <location>
        <begin position="240"/>
        <end position="255"/>
    </location>
</feature>
<dbReference type="Ensembl" id="ENSUMAT00000009345.1">
    <property type="protein sequence ID" value="ENSUMAP00000007789.1"/>
    <property type="gene ID" value="ENSUMAG00000005976.1"/>
</dbReference>
<proteinExistence type="predicted"/>
<feature type="compositionally biased region" description="Low complexity" evidence="1">
    <location>
        <begin position="1"/>
        <end position="19"/>
    </location>
</feature>
<evidence type="ECO:0000259" key="2">
    <source>
        <dbReference type="Pfam" id="PF00168"/>
    </source>
</evidence>
<accession>A0A452TI44</accession>
<feature type="domain" description="C2" evidence="2">
    <location>
        <begin position="83"/>
        <end position="143"/>
    </location>
</feature>
<dbReference type="GO" id="GO:0043130">
    <property type="term" value="F:ubiquitin binding"/>
    <property type="evidence" value="ECO:0007669"/>
    <property type="project" value="TreeGrafter"/>
</dbReference>